<dbReference type="InterPro" id="IPR030125">
    <property type="entry name" value="SPIN90/Ldb17"/>
</dbReference>
<dbReference type="PANTHER" id="PTHR13357">
    <property type="entry name" value="SH3 ADAPTER PROTEIN SPIN90 NCK INTERACTING PROTEIN WITH SH3 DOMAIN"/>
    <property type="match status" value="1"/>
</dbReference>
<dbReference type="HOGENOM" id="CLU_017272_1_1_1"/>
<feature type="domain" description="SPIN90/Ldb17 leucine-rich" evidence="2">
    <location>
        <begin position="229"/>
        <end position="381"/>
    </location>
</feature>
<dbReference type="STRING" id="685588.A0A067TDU5"/>
<sequence length="655" mass="73928">MPNLAHIDSNNALILTMQDDLGIVYLIESAQQFWSELEDVLRLSEEVPTLSLLDATLRRFMALCSTYHEQYLQSPLQLEHACNYLLESELFEFHSERMLELIIDDVQMITDPHSAYISYEVLFYYGRHKADFFRSHKRWQPLLPLLMDHILVEIDPDIEDTYVGTAVGKGANFSSVPIPIEAKLRSLCVKLLYEVCKVQTLSVQDLKIFDDSFLDYLFDLVEQTKYMHDDTFNYSVIKLIIAMNEQFMVAGLGEEEVHAHLGKKESSDPKNRVIRVMMRRLGLCKTFGENMIFMLNRTKHTPEDFCVKLLILKILYVLFSTKGTSEFFYTNDLCVLVDVFLRELADLDEENESLRHTYLRVLHPLLTKTQLREVPYKRPQILVALESMTAKSRIREINPTTKRLVERCLSGDWCIPLRELRMSSGDSEHRVGSPNSEGSAILSPPGHPGPMSMAASQRLEVSSSSRVMMSMKYSKSVENLSGRLDSPRQPLRSPLDQARRPSNASVHSLPGAVASSSKVPLAPAPKKRSTSKAAESHHPSRHSSLDSDFLEYSQTKLVISVGERVNTINTNPPHPSASRQHSPTVPITSVPLANVEDSPQRRRRPPPPAPPKRRKPPAIPIGTTNSGATITSIRSSEPSPLAKVHKPQIGLQQAS</sequence>
<feature type="compositionally biased region" description="Basic residues" evidence="1">
    <location>
        <begin position="601"/>
        <end position="616"/>
    </location>
</feature>
<feature type="region of interest" description="Disordered" evidence="1">
    <location>
        <begin position="566"/>
        <end position="585"/>
    </location>
</feature>
<organism evidence="3 4">
    <name type="scientific">Galerina marginata (strain CBS 339.88)</name>
    <dbReference type="NCBI Taxonomy" id="685588"/>
    <lineage>
        <taxon>Eukaryota</taxon>
        <taxon>Fungi</taxon>
        <taxon>Dikarya</taxon>
        <taxon>Basidiomycota</taxon>
        <taxon>Agaricomycotina</taxon>
        <taxon>Agaricomycetes</taxon>
        <taxon>Agaricomycetidae</taxon>
        <taxon>Agaricales</taxon>
        <taxon>Agaricineae</taxon>
        <taxon>Strophariaceae</taxon>
        <taxon>Galerina</taxon>
    </lineage>
</organism>
<dbReference type="GO" id="GO:0071933">
    <property type="term" value="F:Arp2/3 complex binding"/>
    <property type="evidence" value="ECO:0007669"/>
    <property type="project" value="TreeGrafter"/>
</dbReference>
<feature type="region of interest" description="Disordered" evidence="1">
    <location>
        <begin position="424"/>
        <end position="465"/>
    </location>
</feature>
<dbReference type="GO" id="GO:0006897">
    <property type="term" value="P:endocytosis"/>
    <property type="evidence" value="ECO:0007669"/>
    <property type="project" value="TreeGrafter"/>
</dbReference>
<accession>A0A067TDU5</accession>
<dbReference type="GO" id="GO:0051666">
    <property type="term" value="P:actin cortical patch localization"/>
    <property type="evidence" value="ECO:0007669"/>
    <property type="project" value="TreeGrafter"/>
</dbReference>
<keyword evidence="4" id="KW-1185">Reference proteome</keyword>
<dbReference type="Proteomes" id="UP000027222">
    <property type="component" value="Unassembled WGS sequence"/>
</dbReference>
<protein>
    <recommendedName>
        <fullName evidence="2">SPIN90/Ldb17 leucine-rich domain-containing protein</fullName>
    </recommendedName>
</protein>
<evidence type="ECO:0000313" key="4">
    <source>
        <dbReference type="Proteomes" id="UP000027222"/>
    </source>
</evidence>
<feature type="region of interest" description="Disordered" evidence="1">
    <location>
        <begin position="478"/>
        <end position="548"/>
    </location>
</feature>
<evidence type="ECO:0000259" key="2">
    <source>
        <dbReference type="Pfam" id="PF09431"/>
    </source>
</evidence>
<dbReference type="GO" id="GO:0000147">
    <property type="term" value="P:actin cortical patch assembly"/>
    <property type="evidence" value="ECO:0007669"/>
    <property type="project" value="TreeGrafter"/>
</dbReference>
<proteinExistence type="predicted"/>
<dbReference type="PANTHER" id="PTHR13357:SF1">
    <property type="entry name" value="NCK-INTERACTING PROTEIN WITH SH3 DOMAIN"/>
    <property type="match status" value="1"/>
</dbReference>
<evidence type="ECO:0000313" key="3">
    <source>
        <dbReference type="EMBL" id="KDR77158.1"/>
    </source>
</evidence>
<dbReference type="InterPro" id="IPR018556">
    <property type="entry name" value="SPIN90/Ldb17_LRD"/>
</dbReference>
<evidence type="ECO:0000256" key="1">
    <source>
        <dbReference type="SAM" id="MobiDB-lite"/>
    </source>
</evidence>
<gene>
    <name evidence="3" type="ORF">GALMADRAFT_225296</name>
</gene>
<feature type="compositionally biased region" description="Polar residues" evidence="1">
    <location>
        <begin position="622"/>
        <end position="638"/>
    </location>
</feature>
<name>A0A067TDU5_GALM3</name>
<dbReference type="GO" id="GO:0030479">
    <property type="term" value="C:actin cortical patch"/>
    <property type="evidence" value="ECO:0007669"/>
    <property type="project" value="TreeGrafter"/>
</dbReference>
<dbReference type="Pfam" id="PF09431">
    <property type="entry name" value="SPIN90_LRD"/>
    <property type="match status" value="1"/>
</dbReference>
<dbReference type="EMBL" id="KL142377">
    <property type="protein sequence ID" value="KDR77158.1"/>
    <property type="molecule type" value="Genomic_DNA"/>
</dbReference>
<feature type="region of interest" description="Disordered" evidence="1">
    <location>
        <begin position="590"/>
        <end position="655"/>
    </location>
</feature>
<dbReference type="OrthoDB" id="445362at2759"/>
<reference evidence="4" key="1">
    <citation type="journal article" date="2014" name="Proc. Natl. Acad. Sci. U.S.A.">
        <title>Extensive sampling of basidiomycete genomes demonstrates inadequacy of the white-rot/brown-rot paradigm for wood decay fungi.</title>
        <authorList>
            <person name="Riley R."/>
            <person name="Salamov A.A."/>
            <person name="Brown D.W."/>
            <person name="Nagy L.G."/>
            <person name="Floudas D."/>
            <person name="Held B.W."/>
            <person name="Levasseur A."/>
            <person name="Lombard V."/>
            <person name="Morin E."/>
            <person name="Otillar R."/>
            <person name="Lindquist E.A."/>
            <person name="Sun H."/>
            <person name="LaButti K.M."/>
            <person name="Schmutz J."/>
            <person name="Jabbour D."/>
            <person name="Luo H."/>
            <person name="Baker S.E."/>
            <person name="Pisabarro A.G."/>
            <person name="Walton J.D."/>
            <person name="Blanchette R.A."/>
            <person name="Henrissat B."/>
            <person name="Martin F."/>
            <person name="Cullen D."/>
            <person name="Hibbett D.S."/>
            <person name="Grigoriev I.V."/>
        </authorList>
    </citation>
    <scope>NUCLEOTIDE SEQUENCE [LARGE SCALE GENOMIC DNA]</scope>
    <source>
        <strain evidence="4">CBS 339.88</strain>
    </source>
</reference>
<dbReference type="AlphaFoldDB" id="A0A067TDU5"/>